<keyword evidence="5" id="KW-0809">Transit peptide</keyword>
<dbReference type="Pfam" id="PF20791">
    <property type="entry name" value="Acyl-ACP_TE_C"/>
    <property type="match status" value="1"/>
</dbReference>
<evidence type="ECO:0000259" key="8">
    <source>
        <dbReference type="Pfam" id="PF01643"/>
    </source>
</evidence>
<organism evidence="10 11">
    <name type="scientific">Candidatus Eisenbergiella merdigallinarum</name>
    <dbReference type="NCBI Taxonomy" id="2838552"/>
    <lineage>
        <taxon>Bacteria</taxon>
        <taxon>Bacillati</taxon>
        <taxon>Bacillota</taxon>
        <taxon>Clostridia</taxon>
        <taxon>Lachnospirales</taxon>
        <taxon>Lachnospiraceae</taxon>
        <taxon>Eisenbergiella</taxon>
    </lineage>
</organism>
<evidence type="ECO:0000256" key="3">
    <source>
        <dbReference type="ARBA" id="ARBA00022801"/>
    </source>
</evidence>
<evidence type="ECO:0000259" key="9">
    <source>
        <dbReference type="Pfam" id="PF20791"/>
    </source>
</evidence>
<feature type="domain" description="Acyl-ACP thioesterase N-terminal hotdog" evidence="8">
    <location>
        <begin position="7"/>
        <end position="126"/>
    </location>
</feature>
<dbReference type="Pfam" id="PF01643">
    <property type="entry name" value="Acyl-ACP_TE"/>
    <property type="match status" value="1"/>
</dbReference>
<evidence type="ECO:0000313" key="11">
    <source>
        <dbReference type="Proteomes" id="UP000886883"/>
    </source>
</evidence>
<dbReference type="PANTHER" id="PTHR31727:SF6">
    <property type="entry name" value="OLEOYL-ACYL CARRIER PROTEIN THIOESTERASE 1, CHLOROPLASTIC"/>
    <property type="match status" value="1"/>
</dbReference>
<protein>
    <submittedName>
        <fullName evidence="10">Acyl-[acyl-carrier-protein] thioesterase</fullName>
    </submittedName>
</protein>
<dbReference type="GO" id="GO:0016297">
    <property type="term" value="F:fatty acyl-[ACP] hydrolase activity"/>
    <property type="evidence" value="ECO:0007669"/>
    <property type="project" value="InterPro"/>
</dbReference>
<keyword evidence="6" id="KW-0443">Lipid metabolism</keyword>
<proteinExistence type="inferred from homology"/>
<accession>A0A9D2MRW7</accession>
<evidence type="ECO:0000256" key="6">
    <source>
        <dbReference type="ARBA" id="ARBA00023098"/>
    </source>
</evidence>
<keyword evidence="4" id="KW-0276">Fatty acid metabolism</keyword>
<keyword evidence="2" id="KW-0444">Lipid biosynthesis</keyword>
<comment type="caution">
    <text evidence="10">The sequence shown here is derived from an EMBL/GenBank/DDBJ whole genome shotgun (WGS) entry which is preliminary data.</text>
</comment>
<reference evidence="10" key="1">
    <citation type="journal article" date="2021" name="PeerJ">
        <title>Extensive microbial diversity within the chicken gut microbiome revealed by metagenomics and culture.</title>
        <authorList>
            <person name="Gilroy R."/>
            <person name="Ravi A."/>
            <person name="Getino M."/>
            <person name="Pursley I."/>
            <person name="Horton D.L."/>
            <person name="Alikhan N.F."/>
            <person name="Baker D."/>
            <person name="Gharbi K."/>
            <person name="Hall N."/>
            <person name="Watson M."/>
            <person name="Adriaenssens E.M."/>
            <person name="Foster-Nyarko E."/>
            <person name="Jarju S."/>
            <person name="Secka A."/>
            <person name="Antonio M."/>
            <person name="Oren A."/>
            <person name="Chaudhuri R.R."/>
            <person name="La Ragione R."/>
            <person name="Hildebrand F."/>
            <person name="Pallen M.J."/>
        </authorList>
    </citation>
    <scope>NUCLEOTIDE SEQUENCE</scope>
    <source>
        <strain evidence="10">USAMLcec3-2134</strain>
    </source>
</reference>
<dbReference type="EMBL" id="DWXE01000028">
    <property type="protein sequence ID" value="HJB91439.1"/>
    <property type="molecule type" value="Genomic_DNA"/>
</dbReference>
<dbReference type="InterPro" id="IPR002864">
    <property type="entry name" value="Acyl-ACP_thioesterase_NHD"/>
</dbReference>
<dbReference type="InterPro" id="IPR049427">
    <property type="entry name" value="Acyl-ACP_TE_C"/>
</dbReference>
<dbReference type="Gene3D" id="3.10.129.10">
    <property type="entry name" value="Hotdog Thioesterase"/>
    <property type="match status" value="1"/>
</dbReference>
<dbReference type="InterPro" id="IPR029069">
    <property type="entry name" value="HotDog_dom_sf"/>
</dbReference>
<dbReference type="InterPro" id="IPR045023">
    <property type="entry name" value="FATA/B"/>
</dbReference>
<gene>
    <name evidence="10" type="ORF">H9763_08230</name>
</gene>
<evidence type="ECO:0000256" key="2">
    <source>
        <dbReference type="ARBA" id="ARBA00022516"/>
    </source>
</evidence>
<sequence length="240" mass="26977">MYGFDSRVRYSETDAEGKLGIPGIVDYFQDVSTFQSEDLGLGVDYLKGIGLVWVMSAWQIVIHAYPKLGDRIRVGTFPYEFRGFLGMRNFFLDGEDGRRMVEANSIWTLMNLEKGIPARPTREMKERYVLEEKLPMDYAPRKIAAPAGGETMEPFAVGKQHLDSNHHVNNGQYIHMAMEYLPEGFAVGQMRAEYRKSALLHDTVTPVAARDGGTFTVSLCDGSGSPYAVVEFTRANQEQN</sequence>
<evidence type="ECO:0000256" key="5">
    <source>
        <dbReference type="ARBA" id="ARBA00022946"/>
    </source>
</evidence>
<dbReference type="SUPFAM" id="SSF54637">
    <property type="entry name" value="Thioesterase/thiol ester dehydrase-isomerase"/>
    <property type="match status" value="2"/>
</dbReference>
<comment type="similarity">
    <text evidence="1">Belongs to the acyl-ACP thioesterase family.</text>
</comment>
<reference evidence="10" key="2">
    <citation type="submission" date="2021-04" db="EMBL/GenBank/DDBJ databases">
        <authorList>
            <person name="Gilroy R."/>
        </authorList>
    </citation>
    <scope>NUCLEOTIDE SEQUENCE</scope>
    <source>
        <strain evidence="10">USAMLcec3-2134</strain>
    </source>
</reference>
<dbReference type="AlphaFoldDB" id="A0A9D2MRW7"/>
<evidence type="ECO:0000256" key="1">
    <source>
        <dbReference type="ARBA" id="ARBA00006500"/>
    </source>
</evidence>
<dbReference type="Proteomes" id="UP000886883">
    <property type="component" value="Unassembled WGS sequence"/>
</dbReference>
<dbReference type="CDD" id="cd00586">
    <property type="entry name" value="4HBT"/>
    <property type="match status" value="1"/>
</dbReference>
<keyword evidence="7" id="KW-0275">Fatty acid biosynthesis</keyword>
<evidence type="ECO:0000256" key="4">
    <source>
        <dbReference type="ARBA" id="ARBA00022832"/>
    </source>
</evidence>
<evidence type="ECO:0000313" key="10">
    <source>
        <dbReference type="EMBL" id="HJB91439.1"/>
    </source>
</evidence>
<evidence type="ECO:0000256" key="7">
    <source>
        <dbReference type="ARBA" id="ARBA00023160"/>
    </source>
</evidence>
<dbReference type="PANTHER" id="PTHR31727">
    <property type="entry name" value="OLEOYL-ACYL CARRIER PROTEIN THIOESTERASE 1, CHLOROPLASTIC"/>
    <property type="match status" value="1"/>
</dbReference>
<name>A0A9D2MRW7_9FIRM</name>
<dbReference type="GO" id="GO:0000036">
    <property type="term" value="F:acyl carrier activity"/>
    <property type="evidence" value="ECO:0007669"/>
    <property type="project" value="TreeGrafter"/>
</dbReference>
<feature type="domain" description="Acyl-ACP thioesterase-like C-terminal" evidence="9">
    <location>
        <begin position="151"/>
        <end position="195"/>
    </location>
</feature>
<keyword evidence="3" id="KW-0378">Hydrolase</keyword>